<sequence length="676" mass="72716">MTSKAESLNAGGAQALQALLSTLDPATSGENADNVAKLAKRLAELVGDGGVGSAAEGDGQLLNEEGLPIIEITEQVDGDAAPPSTLLNEEGLPIIEITEQVEGDAAAPPSMVPVPLGLPQREAELRRRERDRILDLLEEEERVELVKEEQLEEQQQREERETRRKKHEVELANFKAMKEMHRRMGKALVGGASKLEPEPSTAKPEPPEPEPGPSMAKPEPVKSQKSVKWADDEPTPPPQNMGDVVLGRLRPNSGPSLLESLPMKQTVVERFPGPPQADSDDESEPPESESDQEDEEDESGDEFADEVDLDFAQHQREVALKYHAKRTEMAEAAARAMQTGRDEPYITAEDASTQAARKPVLSHFQANRIAESYNATTPTSSSAKVPSEARAHEVADEVDLDFAQHQREVALKYHAKRTKMAEAAARAMQSERDEPYITAENASTQAARKPVLSHFQANRIASSYNAATPTSSSAKVPSEARARTLQRAIRVGKLDANDQLVGGEAGDSGSEDDEQIAQEIIDLLQRGEVVNAGPAAEESPQAAGPPPGPPPSARKPPASKFKLARAGHAPSPAPTPTPPSEVTRSSPKPFTEAPVMSSSVFERPHSGGAVFSSTIIESPSFPQAVTESTGPPTVMASSVVEKVPVQTRRPQQPPTIARASDKPVKVSRFLTGRNPE</sequence>
<accession>A0ABQ0M8K5</accession>
<dbReference type="EMBL" id="DF849890">
    <property type="protein sequence ID" value="GAT59577.1"/>
    <property type="molecule type" value="Genomic_DNA"/>
</dbReference>
<evidence type="ECO:0000313" key="3">
    <source>
        <dbReference type="EMBL" id="GAT59577.1"/>
    </source>
</evidence>
<proteinExistence type="predicted"/>
<feature type="region of interest" description="Disordered" evidence="1">
    <location>
        <begin position="643"/>
        <end position="664"/>
    </location>
</feature>
<name>A0ABQ0M8K5_MYCCL</name>
<evidence type="ECO:0000256" key="1">
    <source>
        <dbReference type="SAM" id="MobiDB-lite"/>
    </source>
</evidence>
<keyword evidence="4" id="KW-1185">Reference proteome</keyword>
<protein>
    <recommendedName>
        <fullName evidence="2">DUF3835 domain-containing protein</fullName>
    </recommendedName>
</protein>
<feature type="compositionally biased region" description="Polar residues" evidence="1">
    <location>
        <begin position="373"/>
        <end position="384"/>
    </location>
</feature>
<feature type="domain" description="DUF3835" evidence="2">
    <location>
        <begin position="304"/>
        <end position="369"/>
    </location>
</feature>
<dbReference type="InterPro" id="IPR024325">
    <property type="entry name" value="DUF3835"/>
</dbReference>
<gene>
    <name evidence="3" type="ORF">MCHLO_15848</name>
</gene>
<reference evidence="3" key="1">
    <citation type="submission" date="2014-09" db="EMBL/GenBank/DDBJ databases">
        <title>Genome sequence of the luminous mushroom Mycena chlorophos for searching fungal bioluminescence genes.</title>
        <authorList>
            <person name="Tanaka Y."/>
            <person name="Kasuga D."/>
            <person name="Oba Y."/>
            <person name="Hase S."/>
            <person name="Sato K."/>
            <person name="Oba Y."/>
            <person name="Sakakibara Y."/>
        </authorList>
    </citation>
    <scope>NUCLEOTIDE SEQUENCE</scope>
</reference>
<feature type="compositionally biased region" description="Low complexity" evidence="1">
    <location>
        <begin position="532"/>
        <end position="542"/>
    </location>
</feature>
<feature type="domain" description="DUF3835" evidence="2">
    <location>
        <begin position="392"/>
        <end position="460"/>
    </location>
</feature>
<organism evidence="3 4">
    <name type="scientific">Mycena chlorophos</name>
    <name type="common">Agaric fungus</name>
    <name type="synonym">Agaricus chlorophos</name>
    <dbReference type="NCBI Taxonomy" id="658473"/>
    <lineage>
        <taxon>Eukaryota</taxon>
        <taxon>Fungi</taxon>
        <taxon>Dikarya</taxon>
        <taxon>Basidiomycota</taxon>
        <taxon>Agaricomycotina</taxon>
        <taxon>Agaricomycetes</taxon>
        <taxon>Agaricomycetidae</taxon>
        <taxon>Agaricales</taxon>
        <taxon>Marasmiineae</taxon>
        <taxon>Mycenaceae</taxon>
        <taxon>Mycena</taxon>
    </lineage>
</organism>
<dbReference type="Proteomes" id="UP000815677">
    <property type="component" value="Unassembled WGS sequence"/>
</dbReference>
<feature type="compositionally biased region" description="Basic and acidic residues" evidence="1">
    <location>
        <begin position="147"/>
        <end position="170"/>
    </location>
</feature>
<feature type="region of interest" description="Disordered" evidence="1">
    <location>
        <begin position="371"/>
        <end position="392"/>
    </location>
</feature>
<evidence type="ECO:0000259" key="2">
    <source>
        <dbReference type="Pfam" id="PF12927"/>
    </source>
</evidence>
<feature type="region of interest" description="Disordered" evidence="1">
    <location>
        <begin position="528"/>
        <end position="606"/>
    </location>
</feature>
<evidence type="ECO:0000313" key="4">
    <source>
        <dbReference type="Proteomes" id="UP000815677"/>
    </source>
</evidence>
<dbReference type="Pfam" id="PF12927">
    <property type="entry name" value="DUF3835"/>
    <property type="match status" value="2"/>
</dbReference>
<feature type="compositionally biased region" description="Pro residues" evidence="1">
    <location>
        <begin position="543"/>
        <end position="554"/>
    </location>
</feature>
<feature type="compositionally biased region" description="Acidic residues" evidence="1">
    <location>
        <begin position="278"/>
        <end position="309"/>
    </location>
</feature>
<feature type="region of interest" description="Disordered" evidence="1">
    <location>
        <begin position="147"/>
        <end position="312"/>
    </location>
</feature>